<keyword evidence="4" id="KW-1185">Reference proteome</keyword>
<protein>
    <submittedName>
        <fullName evidence="3">SDR family NAD(P)-dependent oxidoreductase</fullName>
    </submittedName>
</protein>
<evidence type="ECO:0000256" key="2">
    <source>
        <dbReference type="ARBA" id="ARBA00023002"/>
    </source>
</evidence>
<dbReference type="EMBL" id="CP049989">
    <property type="protein sequence ID" value="QIM53692.1"/>
    <property type="molecule type" value="Genomic_DNA"/>
</dbReference>
<dbReference type="GO" id="GO:0016491">
    <property type="term" value="F:oxidoreductase activity"/>
    <property type="evidence" value="ECO:0007669"/>
    <property type="project" value="UniProtKB-KW"/>
</dbReference>
<evidence type="ECO:0000313" key="3">
    <source>
        <dbReference type="EMBL" id="QIM53692.1"/>
    </source>
</evidence>
<gene>
    <name evidence="3" type="ORF">G9Q37_16790</name>
</gene>
<dbReference type="KEGG" id="hcz:G9Q37_16790"/>
<dbReference type="Gene3D" id="3.40.50.720">
    <property type="entry name" value="NAD(P)-binding Rossmann-like Domain"/>
    <property type="match status" value="1"/>
</dbReference>
<evidence type="ECO:0000256" key="1">
    <source>
        <dbReference type="ARBA" id="ARBA00006484"/>
    </source>
</evidence>
<accession>A0A6G8IKC2</accession>
<dbReference type="Pfam" id="PF00106">
    <property type="entry name" value="adh_short"/>
    <property type="match status" value="1"/>
</dbReference>
<dbReference type="PRINTS" id="PR00081">
    <property type="entry name" value="GDHRDH"/>
</dbReference>
<name>A0A6G8IKC2_9BURK</name>
<dbReference type="PANTHER" id="PTHR44196:SF1">
    <property type="entry name" value="DEHYDROGENASE_REDUCTASE SDR FAMILY MEMBER 7B"/>
    <property type="match status" value="1"/>
</dbReference>
<dbReference type="Proteomes" id="UP000503162">
    <property type="component" value="Chromosome"/>
</dbReference>
<dbReference type="InterPro" id="IPR036291">
    <property type="entry name" value="NAD(P)-bd_dom_sf"/>
</dbReference>
<organism evidence="3 4">
    <name type="scientific">Hydrogenophaga crocea</name>
    <dbReference type="NCBI Taxonomy" id="2716225"/>
    <lineage>
        <taxon>Bacteria</taxon>
        <taxon>Pseudomonadati</taxon>
        <taxon>Pseudomonadota</taxon>
        <taxon>Betaproteobacteria</taxon>
        <taxon>Burkholderiales</taxon>
        <taxon>Comamonadaceae</taxon>
        <taxon>Hydrogenophaga</taxon>
    </lineage>
</organism>
<dbReference type="SUPFAM" id="SSF51735">
    <property type="entry name" value="NAD(P)-binding Rossmann-fold domains"/>
    <property type="match status" value="1"/>
</dbReference>
<dbReference type="PANTHER" id="PTHR44196">
    <property type="entry name" value="DEHYDROGENASE/REDUCTASE SDR FAMILY MEMBER 7B"/>
    <property type="match status" value="1"/>
</dbReference>
<evidence type="ECO:0000313" key="4">
    <source>
        <dbReference type="Proteomes" id="UP000503162"/>
    </source>
</evidence>
<dbReference type="InterPro" id="IPR002347">
    <property type="entry name" value="SDR_fam"/>
</dbReference>
<sequence length="280" mass="30087">MSTPRLTLRDGGAALEPVHRPGLFGPMNPPMTDWRGRRVWLVGASSGIGAAVAHALHAQGAQVLVSARSAEALERFVHDHPGAQAWPLDVTDEAAVARTARALLGQGPIDLVVYCAGHYHGMRATALDLPDLKRHLDINYLGALHVVHALMPALLARGSGHISLISSVAGFRGLPKSLAYGPTKAALTHLAETLYLDLAPRGLGVSVVHPGFVQTPLTAQNDFTMPALITPDQAAAAMLDGWARGRFDIHFPKRFTRAMKLLRLLPYRPFFALVRRATGL</sequence>
<comment type="similarity">
    <text evidence="1">Belongs to the short-chain dehydrogenases/reductases (SDR) family.</text>
</comment>
<keyword evidence="2" id="KW-0560">Oxidoreductase</keyword>
<dbReference type="AlphaFoldDB" id="A0A6G8IKC2"/>
<proteinExistence type="inferred from homology"/>
<dbReference type="GO" id="GO:0016020">
    <property type="term" value="C:membrane"/>
    <property type="evidence" value="ECO:0007669"/>
    <property type="project" value="TreeGrafter"/>
</dbReference>
<reference evidence="3 4" key="1">
    <citation type="submission" date="2020-03" db="EMBL/GenBank/DDBJ databases">
        <title>Hydrogenophaga sp. nov. isolated from cyanobacterial mat.</title>
        <authorList>
            <person name="Thorat V."/>
            <person name="Kirdat K."/>
            <person name="Tiwarekar B."/>
            <person name="Costa E.D."/>
            <person name="Yadav A."/>
        </authorList>
    </citation>
    <scope>NUCLEOTIDE SEQUENCE [LARGE SCALE GENOMIC DNA]</scope>
    <source>
        <strain evidence="3 4">BA0156</strain>
    </source>
</reference>